<dbReference type="RefSeq" id="WP_115313248.1">
    <property type="nucleotide sequence ID" value="NZ_CP066042.1"/>
</dbReference>
<keyword evidence="3" id="KW-1185">Reference proteome</keyword>
<organism evidence="2 3">
    <name type="scientific">Staphylococcus saccharolyticus</name>
    <dbReference type="NCBI Taxonomy" id="33028"/>
    <lineage>
        <taxon>Bacteria</taxon>
        <taxon>Bacillati</taxon>
        <taxon>Bacillota</taxon>
        <taxon>Bacilli</taxon>
        <taxon>Bacillales</taxon>
        <taxon>Staphylococcaceae</taxon>
        <taxon>Staphylococcus</taxon>
    </lineage>
</organism>
<evidence type="ECO:0000256" key="1">
    <source>
        <dbReference type="SAM" id="MobiDB-lite"/>
    </source>
</evidence>
<feature type="region of interest" description="Disordered" evidence="1">
    <location>
        <begin position="23"/>
        <end position="127"/>
    </location>
</feature>
<sequence length="222" mass="26125">MNVGIIIFIISVIITGISAMRDKSHEDRQNQKPLPKSPHKNQPKKGAFFEQLEKTFKEISDELNGEPEKKQRKDFERSLPPLNKEVKEDKPLEHDKSAYPKPDPTPYKDENNKPQPVASTTRDDNTERLRKELETTLSRDLINVRNEIDKEKEKQLQMIEKKAQDIIQDEYLSERTKRYRLKQLLNSQNVERNMTHSTFKYDNDEVINGLIWSEILSKPKQL</sequence>
<dbReference type="EMBL" id="UHDZ01000001">
    <property type="protein sequence ID" value="SUM71478.1"/>
    <property type="molecule type" value="Genomic_DNA"/>
</dbReference>
<dbReference type="AlphaFoldDB" id="A0A380H432"/>
<proteinExistence type="predicted"/>
<feature type="compositionally biased region" description="Basic and acidic residues" evidence="1">
    <location>
        <begin position="51"/>
        <end position="77"/>
    </location>
</feature>
<dbReference type="Proteomes" id="UP000255425">
    <property type="component" value="Unassembled WGS sequence"/>
</dbReference>
<feature type="compositionally biased region" description="Basic and acidic residues" evidence="1">
    <location>
        <begin position="84"/>
        <end position="98"/>
    </location>
</feature>
<dbReference type="GeneID" id="63936520"/>
<name>A0A380H432_9STAP</name>
<accession>A0A380H432</accession>
<evidence type="ECO:0000313" key="2">
    <source>
        <dbReference type="EMBL" id="SUM71478.1"/>
    </source>
</evidence>
<protein>
    <submittedName>
        <fullName evidence="2">Putative staphylococcal protein</fullName>
    </submittedName>
</protein>
<evidence type="ECO:0000313" key="3">
    <source>
        <dbReference type="Proteomes" id="UP000255425"/>
    </source>
</evidence>
<reference evidence="2 3" key="1">
    <citation type="submission" date="2018-06" db="EMBL/GenBank/DDBJ databases">
        <authorList>
            <consortium name="Pathogen Informatics"/>
            <person name="Doyle S."/>
        </authorList>
    </citation>
    <scope>NUCLEOTIDE SEQUENCE [LARGE SCALE GENOMIC DNA]</scope>
    <source>
        <strain evidence="2 3">NCTC11807</strain>
    </source>
</reference>
<gene>
    <name evidence="2" type="ORF">NCTC11807_01454</name>
</gene>